<protein>
    <recommendedName>
        <fullName evidence="2">WD-like domain-containing protein</fullName>
    </recommendedName>
</protein>
<gene>
    <name evidence="3" type="ORF">EJ08DRAFT_730168</name>
</gene>
<sequence>MATGLMASPLNEEVSRETVSKGGSLVYYGPASKMRREASPSPSSDRVEISRERTTNGGSLVYYGASKVRRFHIAKRWWWDEDNPTCPATQEPKCDTKNGAPNEMCAKLVAELEDNGETDVPKDSLQLCFFPTTGTACCVSWGTKIQEREDRRLKKKDLYENANIILTRCTANGVSGKMQNVELLNTCTEFCLSNRGNKC</sequence>
<dbReference type="EMBL" id="MU007014">
    <property type="protein sequence ID" value="KAF2435043.1"/>
    <property type="molecule type" value="Genomic_DNA"/>
</dbReference>
<keyword evidence="4" id="KW-1185">Reference proteome</keyword>
<feature type="region of interest" description="Disordered" evidence="1">
    <location>
        <begin position="32"/>
        <end position="51"/>
    </location>
</feature>
<evidence type="ECO:0000313" key="3">
    <source>
        <dbReference type="EMBL" id="KAF2435043.1"/>
    </source>
</evidence>
<accession>A0A9P4P167</accession>
<feature type="region of interest" description="Disordered" evidence="1">
    <location>
        <begin position="1"/>
        <end position="21"/>
    </location>
</feature>
<proteinExistence type="predicted"/>
<name>A0A9P4P167_9PEZI</name>
<evidence type="ECO:0000313" key="4">
    <source>
        <dbReference type="Proteomes" id="UP000800235"/>
    </source>
</evidence>
<dbReference type="Pfam" id="PF20493">
    <property type="entry name" value="WD-like_fungi"/>
    <property type="match status" value="1"/>
</dbReference>
<feature type="domain" description="WD-like" evidence="2">
    <location>
        <begin position="89"/>
        <end position="199"/>
    </location>
</feature>
<dbReference type="AlphaFoldDB" id="A0A9P4P167"/>
<evidence type="ECO:0000259" key="2">
    <source>
        <dbReference type="Pfam" id="PF20493"/>
    </source>
</evidence>
<dbReference type="Proteomes" id="UP000800235">
    <property type="component" value="Unassembled WGS sequence"/>
</dbReference>
<comment type="caution">
    <text evidence="3">The sequence shown here is derived from an EMBL/GenBank/DDBJ whole genome shotgun (WGS) entry which is preliminary data.</text>
</comment>
<dbReference type="InterPro" id="IPR046925">
    <property type="entry name" value="WD-like_fungi"/>
</dbReference>
<dbReference type="OrthoDB" id="3705032at2759"/>
<reference evidence="3" key="1">
    <citation type="journal article" date="2020" name="Stud. Mycol.">
        <title>101 Dothideomycetes genomes: a test case for predicting lifestyles and emergence of pathogens.</title>
        <authorList>
            <person name="Haridas S."/>
            <person name="Albert R."/>
            <person name="Binder M."/>
            <person name="Bloem J."/>
            <person name="Labutti K."/>
            <person name="Salamov A."/>
            <person name="Andreopoulos B."/>
            <person name="Baker S."/>
            <person name="Barry K."/>
            <person name="Bills G."/>
            <person name="Bluhm B."/>
            <person name="Cannon C."/>
            <person name="Castanera R."/>
            <person name="Culley D."/>
            <person name="Daum C."/>
            <person name="Ezra D."/>
            <person name="Gonzalez J."/>
            <person name="Henrissat B."/>
            <person name="Kuo A."/>
            <person name="Liang C."/>
            <person name="Lipzen A."/>
            <person name="Lutzoni F."/>
            <person name="Magnuson J."/>
            <person name="Mondo S."/>
            <person name="Nolan M."/>
            <person name="Ohm R."/>
            <person name="Pangilinan J."/>
            <person name="Park H.-J."/>
            <person name="Ramirez L."/>
            <person name="Alfaro M."/>
            <person name="Sun H."/>
            <person name="Tritt A."/>
            <person name="Yoshinaga Y."/>
            <person name="Zwiers L.-H."/>
            <person name="Turgeon B."/>
            <person name="Goodwin S."/>
            <person name="Spatafora J."/>
            <person name="Crous P."/>
            <person name="Grigoriev I."/>
        </authorList>
    </citation>
    <scope>NUCLEOTIDE SEQUENCE</scope>
    <source>
        <strain evidence="3">CBS 130266</strain>
    </source>
</reference>
<evidence type="ECO:0000256" key="1">
    <source>
        <dbReference type="SAM" id="MobiDB-lite"/>
    </source>
</evidence>
<organism evidence="3 4">
    <name type="scientific">Tothia fuscella</name>
    <dbReference type="NCBI Taxonomy" id="1048955"/>
    <lineage>
        <taxon>Eukaryota</taxon>
        <taxon>Fungi</taxon>
        <taxon>Dikarya</taxon>
        <taxon>Ascomycota</taxon>
        <taxon>Pezizomycotina</taxon>
        <taxon>Dothideomycetes</taxon>
        <taxon>Pleosporomycetidae</taxon>
        <taxon>Venturiales</taxon>
        <taxon>Cylindrosympodiaceae</taxon>
        <taxon>Tothia</taxon>
    </lineage>
</organism>